<protein>
    <recommendedName>
        <fullName evidence="1">F-box associated beta-propeller type 3 domain-containing protein</fullName>
    </recommendedName>
</protein>
<dbReference type="Pfam" id="PF08268">
    <property type="entry name" value="FBA_3"/>
    <property type="match status" value="1"/>
</dbReference>
<reference evidence="2" key="1">
    <citation type="submission" date="2022-03" db="EMBL/GenBank/DDBJ databases">
        <title>A functionally conserved STORR gene fusion in Papaver species that diverged 16.8 million years ago.</title>
        <authorList>
            <person name="Catania T."/>
        </authorList>
    </citation>
    <scope>NUCLEOTIDE SEQUENCE</scope>
    <source>
        <strain evidence="2">S-191538</strain>
    </source>
</reference>
<feature type="domain" description="F-box associated beta-propeller type 3" evidence="1">
    <location>
        <begin position="75"/>
        <end position="223"/>
    </location>
</feature>
<dbReference type="EMBL" id="JAJJMA010061287">
    <property type="protein sequence ID" value="MCL7026801.1"/>
    <property type="molecule type" value="Genomic_DNA"/>
</dbReference>
<evidence type="ECO:0000259" key="1">
    <source>
        <dbReference type="Pfam" id="PF08268"/>
    </source>
</evidence>
<proteinExistence type="predicted"/>
<dbReference type="InterPro" id="IPR013187">
    <property type="entry name" value="F-box-assoc_dom_typ3"/>
</dbReference>
<dbReference type="NCBIfam" id="TIGR01640">
    <property type="entry name" value="F_box_assoc_1"/>
    <property type="match status" value="1"/>
</dbReference>
<comment type="caution">
    <text evidence="2">The sequence shown here is derived from an EMBL/GenBank/DDBJ whole genome shotgun (WGS) entry which is preliminary data.</text>
</comment>
<evidence type="ECO:0000313" key="2">
    <source>
        <dbReference type="EMBL" id="MCL7026801.1"/>
    </source>
</evidence>
<dbReference type="Proteomes" id="UP001177140">
    <property type="component" value="Unassembled WGS sequence"/>
</dbReference>
<name>A0AA41S0I9_PAPNU</name>
<evidence type="ECO:0000313" key="3">
    <source>
        <dbReference type="Proteomes" id="UP001177140"/>
    </source>
</evidence>
<keyword evidence="3" id="KW-1185">Reference proteome</keyword>
<dbReference type="PANTHER" id="PTHR31111">
    <property type="entry name" value="BNAA05G37150D PROTEIN-RELATED"/>
    <property type="match status" value="1"/>
</dbReference>
<feature type="non-terminal residue" evidence="2">
    <location>
        <position position="223"/>
    </location>
</feature>
<gene>
    <name evidence="2" type="ORF">MKW94_029928</name>
</gene>
<organism evidence="2 3">
    <name type="scientific">Papaver nudicaule</name>
    <name type="common">Iceland poppy</name>
    <dbReference type="NCBI Taxonomy" id="74823"/>
    <lineage>
        <taxon>Eukaryota</taxon>
        <taxon>Viridiplantae</taxon>
        <taxon>Streptophyta</taxon>
        <taxon>Embryophyta</taxon>
        <taxon>Tracheophyta</taxon>
        <taxon>Spermatophyta</taxon>
        <taxon>Magnoliopsida</taxon>
        <taxon>Ranunculales</taxon>
        <taxon>Papaveraceae</taxon>
        <taxon>Papaveroideae</taxon>
        <taxon>Papaver</taxon>
    </lineage>
</organism>
<dbReference type="PANTHER" id="PTHR31111:SF138">
    <property type="entry name" value="F-BOX ASSOCIATED DOMAIN-CONTAINING PROTEIN"/>
    <property type="match status" value="1"/>
</dbReference>
<dbReference type="InterPro" id="IPR017451">
    <property type="entry name" value="F-box-assoc_interact_dom"/>
</dbReference>
<dbReference type="AlphaFoldDB" id="A0AA41S0I9"/>
<sequence length="223" mass="25047">MDSRKTLSNRLDDNSVEDILINLPVKSLMRFKCLHLSRARQHPQLLISKWRGDSWVIYSPKDGFKGGEAVRKVTLPWCMDKNVTCSIDGLFCVIDDSISSTLIYNLATQQASPWAKTSITLRLDPSEPPTYGFGFDPQTKNYKAVCVWEKPSKSLLSLDVELFCEVFTVGENQWKKIDEVPPVRLYESAGVYANGSVYWRNAGVSDSTPPDSELIVAFDVGSE</sequence>
<accession>A0AA41S0I9</accession>